<evidence type="ECO:0000256" key="3">
    <source>
        <dbReference type="ARBA" id="ARBA00023163"/>
    </source>
</evidence>
<feature type="domain" description="HTH luxR-type" evidence="4">
    <location>
        <begin position="689"/>
        <end position="753"/>
    </location>
</feature>
<dbReference type="InterPro" id="IPR041664">
    <property type="entry name" value="AAA_16"/>
</dbReference>
<dbReference type="GO" id="GO:0003677">
    <property type="term" value="F:DNA binding"/>
    <property type="evidence" value="ECO:0007669"/>
    <property type="project" value="UniProtKB-KW"/>
</dbReference>
<dbReference type="InterPro" id="IPR000792">
    <property type="entry name" value="Tscrpt_reg_LuxR_C"/>
</dbReference>
<evidence type="ECO:0000256" key="2">
    <source>
        <dbReference type="ARBA" id="ARBA00023125"/>
    </source>
</evidence>
<dbReference type="AlphaFoldDB" id="A0A563ESI4"/>
<dbReference type="CDD" id="cd06170">
    <property type="entry name" value="LuxR_C_like"/>
    <property type="match status" value="1"/>
</dbReference>
<dbReference type="Pfam" id="PF00196">
    <property type="entry name" value="GerE"/>
    <property type="match status" value="1"/>
</dbReference>
<dbReference type="InterPro" id="IPR036388">
    <property type="entry name" value="WH-like_DNA-bd_sf"/>
</dbReference>
<organism evidence="5 6">
    <name type="scientific">Lentzea tibetensis</name>
    <dbReference type="NCBI Taxonomy" id="2591470"/>
    <lineage>
        <taxon>Bacteria</taxon>
        <taxon>Bacillati</taxon>
        <taxon>Actinomycetota</taxon>
        <taxon>Actinomycetes</taxon>
        <taxon>Pseudonocardiales</taxon>
        <taxon>Pseudonocardiaceae</taxon>
        <taxon>Lentzea</taxon>
    </lineage>
</organism>
<accession>A0A563ESI4</accession>
<dbReference type="PANTHER" id="PTHR44688">
    <property type="entry name" value="DNA-BINDING TRANSCRIPTIONAL ACTIVATOR DEVR_DOSR"/>
    <property type="match status" value="1"/>
</dbReference>
<gene>
    <name evidence="5" type="ORF">FKR81_18480</name>
</gene>
<dbReference type="PROSITE" id="PS00622">
    <property type="entry name" value="HTH_LUXR_1"/>
    <property type="match status" value="1"/>
</dbReference>
<dbReference type="SUPFAM" id="SSF52540">
    <property type="entry name" value="P-loop containing nucleoside triphosphate hydrolases"/>
    <property type="match status" value="1"/>
</dbReference>
<dbReference type="RefSeq" id="WP_146353330.1">
    <property type="nucleotide sequence ID" value="NZ_VOBR01000011.1"/>
</dbReference>
<dbReference type="Gene3D" id="1.10.10.10">
    <property type="entry name" value="Winged helix-like DNA-binding domain superfamily/Winged helix DNA-binding domain"/>
    <property type="match status" value="1"/>
</dbReference>
<dbReference type="InterPro" id="IPR027417">
    <property type="entry name" value="P-loop_NTPase"/>
</dbReference>
<evidence type="ECO:0000313" key="6">
    <source>
        <dbReference type="Proteomes" id="UP000316639"/>
    </source>
</evidence>
<dbReference type="PRINTS" id="PR00038">
    <property type="entry name" value="HTHLUXR"/>
</dbReference>
<dbReference type="PANTHER" id="PTHR44688:SF16">
    <property type="entry name" value="DNA-BINDING TRANSCRIPTIONAL ACTIVATOR DEVR_DOSR"/>
    <property type="match status" value="1"/>
</dbReference>
<dbReference type="Pfam" id="PF13191">
    <property type="entry name" value="AAA_16"/>
    <property type="match status" value="1"/>
</dbReference>
<evidence type="ECO:0000259" key="4">
    <source>
        <dbReference type="PROSITE" id="PS50043"/>
    </source>
</evidence>
<reference evidence="5 6" key="1">
    <citation type="submission" date="2019-07" db="EMBL/GenBank/DDBJ databases">
        <title>Lentzea xizangensis sp. nov., isolated from Qinghai-Tibetan Plateau Soils.</title>
        <authorList>
            <person name="Huang J."/>
        </authorList>
    </citation>
    <scope>NUCLEOTIDE SEQUENCE [LARGE SCALE GENOMIC DNA]</scope>
    <source>
        <strain evidence="5 6">FXJ1.1311</strain>
    </source>
</reference>
<keyword evidence="3" id="KW-0804">Transcription</keyword>
<dbReference type="EMBL" id="VOBR01000011">
    <property type="protein sequence ID" value="TWP50610.1"/>
    <property type="molecule type" value="Genomic_DNA"/>
</dbReference>
<dbReference type="InterPro" id="IPR003593">
    <property type="entry name" value="AAA+_ATPase"/>
</dbReference>
<dbReference type="Gene3D" id="3.40.50.300">
    <property type="entry name" value="P-loop containing nucleotide triphosphate hydrolases"/>
    <property type="match status" value="1"/>
</dbReference>
<protein>
    <submittedName>
        <fullName evidence="5">AAA family ATPase</fullName>
    </submittedName>
</protein>
<dbReference type="GO" id="GO:0006355">
    <property type="term" value="P:regulation of DNA-templated transcription"/>
    <property type="evidence" value="ECO:0007669"/>
    <property type="project" value="InterPro"/>
</dbReference>
<comment type="caution">
    <text evidence="5">The sequence shown here is derived from an EMBL/GenBank/DDBJ whole genome shotgun (WGS) entry which is preliminary data.</text>
</comment>
<dbReference type="InterPro" id="IPR011990">
    <property type="entry name" value="TPR-like_helical_dom_sf"/>
</dbReference>
<sequence length="753" mass="81434">MEKLAERDIELRRLHDELAGSTLGTGRLAVVTGPPGSGKTSLLNEFATQAAERGTLVSSAVCSRAEQDRPLGVLAQLFPELSPFTGASENALAIHGQQICSLLDDRGPRCVVIDDVQYADTASLQCLSRFVLGSAPVLLVISTCATHSEFQPELHLRLPLLSVNGVAELLSSLVDEPVAHRLAPACHMASGGNPRLAHALAEDYQASAQHVPCDLVTGDAYRKAVVACLHRGGPDLLRVASALALLGDTEVPLDELLGIEDVSLAVSALADMGLVSYGRFAHPAARTAVLGTLATDVRASLNLRAVRLLHERGAPARLVAEHLIATNHVEDDWVLPVLEEAAEQALEHNELHLAEQCLRLAVRACPDERRRTSLLVGLLRAEWYIDPAIGARHVPDLVTAARRGLLAGWDLMVLIYQSLWFGHVDNVVGLAGIVPRPELEVLRLWSRCFLPSLTTVLGPPADVPPDDLRAQSLLALKEVLSGQADRATIGRLDGLLERCLPTPQPLQPELIAIAALVYAGELGRARSWIDRLLDGAPGRNSPSWEGGFAAQQAEISLRLGRPEEAARWANDSLTCMSPQGWGIAIGRPRAVLVLAALELGDLDEAADQLHHPVPPATYQSLWGLHYVHARGRYHLATGNLHAALGDFLRCGDLMTEWAVDHPGLVPWRASAAEAYRLLGRPDRADAVRARFPASPLTDAERRVAVLAASGHPNRSISRQLHITVSTVEQHLTRTYRKLNVTCREQLADRLQLN</sequence>
<dbReference type="SMART" id="SM00382">
    <property type="entry name" value="AAA"/>
    <property type="match status" value="1"/>
</dbReference>
<keyword evidence="6" id="KW-1185">Reference proteome</keyword>
<dbReference type="OrthoDB" id="134933at2"/>
<name>A0A563ESI4_9PSEU</name>
<dbReference type="PROSITE" id="PS50043">
    <property type="entry name" value="HTH_LUXR_2"/>
    <property type="match status" value="1"/>
</dbReference>
<keyword evidence="2" id="KW-0238">DNA-binding</keyword>
<proteinExistence type="predicted"/>
<evidence type="ECO:0000256" key="1">
    <source>
        <dbReference type="ARBA" id="ARBA00023015"/>
    </source>
</evidence>
<evidence type="ECO:0000313" key="5">
    <source>
        <dbReference type="EMBL" id="TWP50610.1"/>
    </source>
</evidence>
<keyword evidence="1" id="KW-0805">Transcription regulation</keyword>
<dbReference type="Gene3D" id="1.25.40.10">
    <property type="entry name" value="Tetratricopeptide repeat domain"/>
    <property type="match status" value="1"/>
</dbReference>
<dbReference type="SMART" id="SM00421">
    <property type="entry name" value="HTH_LUXR"/>
    <property type="match status" value="1"/>
</dbReference>
<dbReference type="InterPro" id="IPR016032">
    <property type="entry name" value="Sig_transdc_resp-reg_C-effctor"/>
</dbReference>
<dbReference type="SUPFAM" id="SSF46894">
    <property type="entry name" value="C-terminal effector domain of the bipartite response regulators"/>
    <property type="match status" value="1"/>
</dbReference>
<dbReference type="Proteomes" id="UP000316639">
    <property type="component" value="Unassembled WGS sequence"/>
</dbReference>